<dbReference type="GeneID" id="35803000"/>
<organism evidence="1 2">
    <name type="scientific">Acetivibrio thermocellus AD2</name>
    <dbReference type="NCBI Taxonomy" id="1138384"/>
    <lineage>
        <taxon>Bacteria</taxon>
        <taxon>Bacillati</taxon>
        <taxon>Bacillota</taxon>
        <taxon>Clostridia</taxon>
        <taxon>Eubacteriales</taxon>
        <taxon>Oscillospiraceae</taxon>
        <taxon>Acetivibrio</taxon>
    </lineage>
</organism>
<evidence type="ECO:0000313" key="2">
    <source>
        <dbReference type="Proteomes" id="UP000223596"/>
    </source>
</evidence>
<dbReference type="NCBIfam" id="TIGR04223">
    <property type="entry name" value="quorum_AgrD"/>
    <property type="match status" value="1"/>
</dbReference>
<dbReference type="RefSeq" id="WP_003516991.1">
    <property type="nucleotide sequence ID" value="NZ_CP013828.1"/>
</dbReference>
<proteinExistence type="predicted"/>
<reference evidence="1 2" key="1">
    <citation type="submission" date="2017-09" db="EMBL/GenBank/DDBJ databases">
        <title>Evaluation of Pacific Biosciences Sequencing Technology to Finishing C. thermocellum Genome Sequences.</title>
        <authorList>
            <person name="Brown S."/>
        </authorList>
    </citation>
    <scope>NUCLEOTIDE SEQUENCE [LARGE SCALE GENOMIC DNA]</scope>
    <source>
        <strain evidence="1 2">AD2</strain>
    </source>
</reference>
<comment type="caution">
    <text evidence="1">The sequence shown here is derived from an EMBL/GenBank/DDBJ whole genome shotgun (WGS) entry which is preliminary data.</text>
</comment>
<dbReference type="EMBL" id="PDBW01000001">
    <property type="protein sequence ID" value="PFH02223.1"/>
    <property type="molecule type" value="Genomic_DNA"/>
</dbReference>
<name>A0AB36TEI9_ACETH</name>
<gene>
    <name evidence="1" type="ORF">M972_11990</name>
</gene>
<dbReference type="Proteomes" id="UP000223596">
    <property type="component" value="Unassembled WGS sequence"/>
</dbReference>
<protein>
    <submittedName>
        <fullName evidence="1">Cyclic lactone autoinducer peptide</fullName>
    </submittedName>
</protein>
<dbReference type="InterPro" id="IPR009229">
    <property type="entry name" value="AgrD"/>
</dbReference>
<evidence type="ECO:0000313" key="1">
    <source>
        <dbReference type="EMBL" id="PFH02223.1"/>
    </source>
</evidence>
<accession>A0AB36TEI9</accession>
<sequence>MLRALKALKRSDLLALLLGWLSVIAIFIAQASSNSCTSWAIEQPKIPKSLIKQD</sequence>
<dbReference type="AlphaFoldDB" id="A0AB36TEI9"/>